<gene>
    <name evidence="5" type="primary">tatC</name>
    <name evidence="6" type="ORF">DFQ02_104185</name>
</gene>
<keyword evidence="5" id="KW-0813">Transport</keyword>
<evidence type="ECO:0000256" key="1">
    <source>
        <dbReference type="ARBA" id="ARBA00004141"/>
    </source>
</evidence>
<proteinExistence type="inferred from homology"/>
<name>A0A3D9HFS3_9FLAO</name>
<feature type="transmembrane region" description="Helical" evidence="5">
    <location>
        <begin position="135"/>
        <end position="154"/>
    </location>
</feature>
<evidence type="ECO:0000256" key="4">
    <source>
        <dbReference type="ARBA" id="ARBA00023136"/>
    </source>
</evidence>
<evidence type="ECO:0000256" key="2">
    <source>
        <dbReference type="ARBA" id="ARBA00022692"/>
    </source>
</evidence>
<comment type="function">
    <text evidence="5">Part of the twin-arginine translocation (Tat) system that transports large folded proteins containing a characteristic twin-arginine motif in their signal peptide across membranes.</text>
</comment>
<dbReference type="OrthoDB" id="9777044at2"/>
<evidence type="ECO:0000313" key="6">
    <source>
        <dbReference type="EMBL" id="RED48339.1"/>
    </source>
</evidence>
<comment type="caution">
    <text evidence="6">The sequence shown here is derived from an EMBL/GenBank/DDBJ whole genome shotgun (WGS) entry which is preliminary data.</text>
</comment>
<protein>
    <recommendedName>
        <fullName evidence="5">Sec-independent protein translocase protein TatC</fullName>
    </recommendedName>
</protein>
<evidence type="ECO:0000256" key="3">
    <source>
        <dbReference type="ARBA" id="ARBA00022989"/>
    </source>
</evidence>
<reference evidence="6 7" key="1">
    <citation type="submission" date="2018-07" db="EMBL/GenBank/DDBJ databases">
        <title>Genomic Encyclopedia of Type Strains, Phase III (KMG-III): the genomes of soil and plant-associated and newly described type strains.</title>
        <authorList>
            <person name="Whitman W."/>
        </authorList>
    </citation>
    <scope>NUCLEOTIDE SEQUENCE [LARGE SCALE GENOMIC DNA]</scope>
    <source>
        <strain evidence="6 7">CECT 8487</strain>
    </source>
</reference>
<keyword evidence="3 5" id="KW-1133">Transmembrane helix</keyword>
<dbReference type="Proteomes" id="UP000256629">
    <property type="component" value="Unassembled WGS sequence"/>
</dbReference>
<keyword evidence="4 5" id="KW-0472">Membrane</keyword>
<feature type="transmembrane region" description="Helical" evidence="5">
    <location>
        <begin position="188"/>
        <end position="209"/>
    </location>
</feature>
<evidence type="ECO:0000256" key="5">
    <source>
        <dbReference type="HAMAP-Rule" id="MF_00902"/>
    </source>
</evidence>
<keyword evidence="5" id="KW-0811">Translocation</keyword>
<feature type="transmembrane region" description="Helical" evidence="5">
    <location>
        <begin position="21"/>
        <end position="44"/>
    </location>
</feature>
<organism evidence="6 7">
    <name type="scientific">Seonamhaeicola aphaedonensis</name>
    <dbReference type="NCBI Taxonomy" id="1461338"/>
    <lineage>
        <taxon>Bacteria</taxon>
        <taxon>Pseudomonadati</taxon>
        <taxon>Bacteroidota</taxon>
        <taxon>Flavobacteriia</taxon>
        <taxon>Flavobacteriales</taxon>
        <taxon>Flavobacteriaceae</taxon>
    </lineage>
</organism>
<feature type="transmembrane region" description="Helical" evidence="5">
    <location>
        <begin position="97"/>
        <end position="114"/>
    </location>
</feature>
<sequence>MTKKNINEMSFLDHLEDLRWHLIRICLAVIIVATLAFIFSRFIFDEIIFAPLNMSFPTYDFLCRAATFIGVDTTFCNEEVPMIIQNRTMAGQFSADIWTAILGGFVISFPYVIYQLWKFVSPGLHENERKHSRGFIIISSILFFIGVLFGYYIVTPLSINFLANYSVSETVDNQIDISSYIALVRSSALASGLIFELPIIIYFFTRIGLVTPEILKKYRKYALVVVLILSAIITPPDIASQVIVAIPIIILYQVSIYISKLVVRKQKRKEAKNTQNSRANI</sequence>
<keyword evidence="5" id="KW-1003">Cell membrane</keyword>
<dbReference type="GO" id="GO:0009977">
    <property type="term" value="F:proton motive force dependent protein transmembrane transporter activity"/>
    <property type="evidence" value="ECO:0007669"/>
    <property type="project" value="TreeGrafter"/>
</dbReference>
<feature type="transmembrane region" description="Helical" evidence="5">
    <location>
        <begin position="221"/>
        <end position="238"/>
    </location>
</feature>
<dbReference type="PANTHER" id="PTHR30371:SF0">
    <property type="entry name" value="SEC-INDEPENDENT PROTEIN TRANSLOCASE PROTEIN TATC, CHLOROPLASTIC-RELATED"/>
    <property type="match status" value="1"/>
</dbReference>
<dbReference type="RefSeq" id="WP_116523992.1">
    <property type="nucleotide sequence ID" value="NZ_QRDX01000004.1"/>
</dbReference>
<dbReference type="NCBIfam" id="TIGR00945">
    <property type="entry name" value="tatC"/>
    <property type="match status" value="1"/>
</dbReference>
<dbReference type="EMBL" id="QRDX01000004">
    <property type="protein sequence ID" value="RED48339.1"/>
    <property type="molecule type" value="Genomic_DNA"/>
</dbReference>
<comment type="subcellular location">
    <subcellularLocation>
        <location evidence="5">Cell membrane</location>
        <topology evidence="5">Multi-pass membrane protein</topology>
    </subcellularLocation>
    <subcellularLocation>
        <location evidence="1">Membrane</location>
        <topology evidence="1">Multi-pass membrane protein</topology>
    </subcellularLocation>
</comment>
<dbReference type="InterPro" id="IPR002033">
    <property type="entry name" value="TatC"/>
</dbReference>
<dbReference type="HAMAP" id="MF_00902">
    <property type="entry name" value="TatC"/>
    <property type="match status" value="1"/>
</dbReference>
<dbReference type="AlphaFoldDB" id="A0A3D9HFS3"/>
<dbReference type="PANTHER" id="PTHR30371">
    <property type="entry name" value="SEC-INDEPENDENT PROTEIN TRANSLOCASE PROTEIN TATC"/>
    <property type="match status" value="1"/>
</dbReference>
<comment type="subunit">
    <text evidence="5">Forms a complex with TatA.</text>
</comment>
<dbReference type="PRINTS" id="PR01840">
    <property type="entry name" value="TATCFAMILY"/>
</dbReference>
<dbReference type="Pfam" id="PF00902">
    <property type="entry name" value="TatC"/>
    <property type="match status" value="1"/>
</dbReference>
<dbReference type="GO" id="GO:0065002">
    <property type="term" value="P:intracellular protein transmembrane transport"/>
    <property type="evidence" value="ECO:0007669"/>
    <property type="project" value="TreeGrafter"/>
</dbReference>
<dbReference type="GO" id="GO:0033281">
    <property type="term" value="C:TAT protein transport complex"/>
    <property type="evidence" value="ECO:0007669"/>
    <property type="project" value="UniProtKB-UniRule"/>
</dbReference>
<keyword evidence="5" id="KW-0653">Protein transport</keyword>
<accession>A0A3D9HFS3</accession>
<dbReference type="GO" id="GO:0043953">
    <property type="term" value="P:protein transport by the Tat complex"/>
    <property type="evidence" value="ECO:0007669"/>
    <property type="project" value="UniProtKB-UniRule"/>
</dbReference>
<keyword evidence="7" id="KW-1185">Reference proteome</keyword>
<keyword evidence="2 5" id="KW-0812">Transmembrane</keyword>
<feature type="transmembrane region" description="Helical" evidence="5">
    <location>
        <begin position="244"/>
        <end position="263"/>
    </location>
</feature>
<comment type="similarity">
    <text evidence="5">Belongs to the TatC family.</text>
</comment>
<evidence type="ECO:0000313" key="7">
    <source>
        <dbReference type="Proteomes" id="UP000256629"/>
    </source>
</evidence>